<feature type="domain" description="SLC26A/SulP transporter" evidence="6">
    <location>
        <begin position="2"/>
        <end position="127"/>
    </location>
</feature>
<feature type="transmembrane region" description="Helical" evidence="5">
    <location>
        <begin position="106"/>
        <end position="126"/>
    </location>
</feature>
<proteinExistence type="predicted"/>
<dbReference type="EMBL" id="CAJOAZ010025733">
    <property type="protein sequence ID" value="CAF4395387.1"/>
    <property type="molecule type" value="Genomic_DNA"/>
</dbReference>
<comment type="caution">
    <text evidence="7">The sequence shown here is derived from an EMBL/GenBank/DDBJ whole genome shotgun (WGS) entry which is preliminary data.</text>
</comment>
<gene>
    <name evidence="7" type="ORF">OXD698_LOCUS51152</name>
</gene>
<keyword evidence="3 5" id="KW-1133">Transmembrane helix</keyword>
<keyword evidence="4 5" id="KW-0472">Membrane</keyword>
<accession>A0A820P2U0</accession>
<evidence type="ECO:0000313" key="8">
    <source>
        <dbReference type="Proteomes" id="UP000663844"/>
    </source>
</evidence>
<dbReference type="AlphaFoldDB" id="A0A820P2U0"/>
<protein>
    <recommendedName>
        <fullName evidence="6">SLC26A/SulP transporter domain-containing protein</fullName>
    </recommendedName>
</protein>
<organism evidence="7 8">
    <name type="scientific">Adineta steineri</name>
    <dbReference type="NCBI Taxonomy" id="433720"/>
    <lineage>
        <taxon>Eukaryota</taxon>
        <taxon>Metazoa</taxon>
        <taxon>Spiralia</taxon>
        <taxon>Gnathifera</taxon>
        <taxon>Rotifera</taxon>
        <taxon>Eurotatoria</taxon>
        <taxon>Bdelloidea</taxon>
        <taxon>Adinetida</taxon>
        <taxon>Adinetidae</taxon>
        <taxon>Adineta</taxon>
    </lineage>
</organism>
<dbReference type="PANTHER" id="PTHR11814">
    <property type="entry name" value="SULFATE TRANSPORTER"/>
    <property type="match status" value="1"/>
</dbReference>
<feature type="transmembrane region" description="Helical" evidence="5">
    <location>
        <begin position="68"/>
        <end position="86"/>
    </location>
</feature>
<evidence type="ECO:0000256" key="1">
    <source>
        <dbReference type="ARBA" id="ARBA00004141"/>
    </source>
</evidence>
<dbReference type="GO" id="GO:0016020">
    <property type="term" value="C:membrane"/>
    <property type="evidence" value="ECO:0007669"/>
    <property type="project" value="UniProtKB-SubCell"/>
</dbReference>
<evidence type="ECO:0000256" key="4">
    <source>
        <dbReference type="ARBA" id="ARBA00023136"/>
    </source>
</evidence>
<feature type="transmembrane region" description="Helical" evidence="5">
    <location>
        <begin position="37"/>
        <end position="56"/>
    </location>
</feature>
<keyword evidence="2 5" id="KW-0812">Transmembrane</keyword>
<comment type="subcellular location">
    <subcellularLocation>
        <location evidence="1">Membrane</location>
        <topology evidence="1">Multi-pass membrane protein</topology>
    </subcellularLocation>
</comment>
<evidence type="ECO:0000256" key="2">
    <source>
        <dbReference type="ARBA" id="ARBA00022692"/>
    </source>
</evidence>
<dbReference type="InterPro" id="IPR011547">
    <property type="entry name" value="SLC26A/SulP_dom"/>
</dbReference>
<evidence type="ECO:0000256" key="3">
    <source>
        <dbReference type="ARBA" id="ARBA00022989"/>
    </source>
</evidence>
<dbReference type="GO" id="GO:0055085">
    <property type="term" value="P:transmembrane transport"/>
    <property type="evidence" value="ECO:0007669"/>
    <property type="project" value="InterPro"/>
</dbReference>
<name>A0A820P2U0_9BILA</name>
<dbReference type="Pfam" id="PF00916">
    <property type="entry name" value="Sulfate_transp"/>
    <property type="match status" value="1"/>
</dbReference>
<dbReference type="InterPro" id="IPR001902">
    <property type="entry name" value="SLC26A/SulP_fam"/>
</dbReference>
<reference evidence="7" key="1">
    <citation type="submission" date="2021-02" db="EMBL/GenBank/DDBJ databases">
        <authorList>
            <person name="Nowell W R."/>
        </authorList>
    </citation>
    <scope>NUCLEOTIDE SEQUENCE</scope>
</reference>
<feature type="non-terminal residue" evidence="7">
    <location>
        <position position="1"/>
    </location>
</feature>
<evidence type="ECO:0000256" key="5">
    <source>
        <dbReference type="SAM" id="Phobius"/>
    </source>
</evidence>
<dbReference type="Proteomes" id="UP000663844">
    <property type="component" value="Unassembled WGS sequence"/>
</dbReference>
<sequence>FDLHGRYKVKIVNTIGSGFRTPQIPSLVLIPSLIKDAIIIAVVSFAICISLAKTYAKKFKYIVNSNQELAAYGLCNIIGSFFGSFSSAASLSRTSVYVNTGGQTQLASLVSCAALLVIILKIGPLFES</sequence>
<feature type="non-terminal residue" evidence="7">
    <location>
        <position position="128"/>
    </location>
</feature>
<evidence type="ECO:0000259" key="6">
    <source>
        <dbReference type="Pfam" id="PF00916"/>
    </source>
</evidence>
<evidence type="ECO:0000313" key="7">
    <source>
        <dbReference type="EMBL" id="CAF4395387.1"/>
    </source>
</evidence>